<name>A0ABN6V9Q8_9HYPH</name>
<evidence type="ECO:0000313" key="3">
    <source>
        <dbReference type="EMBL" id="BDV32688.1"/>
    </source>
</evidence>
<dbReference type="EMBL" id="AP027142">
    <property type="protein sequence ID" value="BDV32688.1"/>
    <property type="molecule type" value="Genomic_DNA"/>
</dbReference>
<evidence type="ECO:0000256" key="1">
    <source>
        <dbReference type="ARBA" id="ARBA00009330"/>
    </source>
</evidence>
<keyword evidence="4" id="KW-1185">Reference proteome</keyword>
<dbReference type="PANTHER" id="PTHR36920:SF1">
    <property type="entry name" value="OUTER MEMBRANE PROTEIN W"/>
    <property type="match status" value="1"/>
</dbReference>
<sequence>MRNIVRGAVAAIALGTAAVSAHAADLPSIKAPPPAPVFVDTYQPFQIRLKVGSLIPLDGTAKIYDAGAVHPTLAALGVPGGSVGVATGLSAGYGSLVPGASTSISTSVIPMLDVAYYLTKNWAIEAICCVSPHHIQGTGVLAGSSLAHTWAFPPSVMLQYHFTNFGAFQPYLGVGVNFTTFWGTRAGNNNWALNFAPGSTATTLGAFGATASFYSASITPSWGVVGQAGADYMFNEHWGVNVDVKYIMVEPNAHANIVAFIPGPVGAALNPVFVPVNAAVKINPLVVSAGLTYRFGGDWGVPKLLPF</sequence>
<feature type="signal peptide" evidence="2">
    <location>
        <begin position="1"/>
        <end position="23"/>
    </location>
</feature>
<dbReference type="InterPro" id="IPR005618">
    <property type="entry name" value="OMPW"/>
</dbReference>
<gene>
    <name evidence="3" type="ORF">SS37A_02170</name>
</gene>
<evidence type="ECO:0000256" key="2">
    <source>
        <dbReference type="SAM" id="SignalP"/>
    </source>
</evidence>
<proteinExistence type="inferred from homology"/>
<keyword evidence="2" id="KW-0732">Signal</keyword>
<dbReference type="RefSeq" id="WP_281929853.1">
    <property type="nucleotide sequence ID" value="NZ_AP027142.1"/>
</dbReference>
<protein>
    <submittedName>
        <fullName evidence="3">Outer membrane protein</fullName>
    </submittedName>
</protein>
<dbReference type="SUPFAM" id="SSF56925">
    <property type="entry name" value="OMPA-like"/>
    <property type="match status" value="1"/>
</dbReference>
<dbReference type="InterPro" id="IPR011250">
    <property type="entry name" value="OMP/PagP_B-barrel"/>
</dbReference>
<organism evidence="3 4">
    <name type="scientific">Methylocystis iwaonis</name>
    <dbReference type="NCBI Taxonomy" id="2885079"/>
    <lineage>
        <taxon>Bacteria</taxon>
        <taxon>Pseudomonadati</taxon>
        <taxon>Pseudomonadota</taxon>
        <taxon>Alphaproteobacteria</taxon>
        <taxon>Hyphomicrobiales</taxon>
        <taxon>Methylocystaceae</taxon>
        <taxon>Methylocystis</taxon>
    </lineage>
</organism>
<comment type="similarity">
    <text evidence="1">Belongs to the OmpW/AlkL family.</text>
</comment>
<dbReference type="PANTHER" id="PTHR36920">
    <property type="match status" value="1"/>
</dbReference>
<feature type="chain" id="PRO_5047005402" evidence="2">
    <location>
        <begin position="24"/>
        <end position="307"/>
    </location>
</feature>
<dbReference type="Pfam" id="PF03922">
    <property type="entry name" value="OmpW"/>
    <property type="match status" value="1"/>
</dbReference>
<dbReference type="Gene3D" id="2.40.160.20">
    <property type="match status" value="1"/>
</dbReference>
<evidence type="ECO:0000313" key="4">
    <source>
        <dbReference type="Proteomes" id="UP001317629"/>
    </source>
</evidence>
<accession>A0ABN6V9Q8</accession>
<dbReference type="Proteomes" id="UP001317629">
    <property type="component" value="Chromosome"/>
</dbReference>
<reference evidence="3 4" key="1">
    <citation type="journal article" date="2023" name="Int. J. Syst. Evol. Microbiol.">
        <title>Methylocystis iwaonis sp. nov., a type II methane-oxidizing bacterium from surface soil of a rice paddy field in Japan, and emended description of the genus Methylocystis (ex Whittenbury et al. 1970) Bowman et al. 1993.</title>
        <authorList>
            <person name="Kaise H."/>
            <person name="Sawadogo J.B."/>
            <person name="Alam M.S."/>
            <person name="Ueno C."/>
            <person name="Dianou D."/>
            <person name="Shinjo R."/>
            <person name="Asakawa S."/>
        </authorList>
    </citation>
    <scope>NUCLEOTIDE SEQUENCE [LARGE SCALE GENOMIC DNA]</scope>
    <source>
        <strain evidence="3 4">SS37A-Re</strain>
    </source>
</reference>